<dbReference type="OrthoDB" id="14727at2"/>
<name>A0A1I3XJV0_9GAMM</name>
<dbReference type="InterPro" id="IPR036249">
    <property type="entry name" value="Thioredoxin-like_sf"/>
</dbReference>
<dbReference type="RefSeq" id="WP_091712643.1">
    <property type="nucleotide sequence ID" value="NZ_FOSH01000006.1"/>
</dbReference>
<protein>
    <submittedName>
        <fullName evidence="2">Uncharacterized conserved protein</fullName>
    </submittedName>
</protein>
<dbReference type="EMBL" id="FOSH01000006">
    <property type="protein sequence ID" value="SFK19785.1"/>
    <property type="molecule type" value="Genomic_DNA"/>
</dbReference>
<reference evidence="3" key="1">
    <citation type="submission" date="2016-10" db="EMBL/GenBank/DDBJ databases">
        <authorList>
            <person name="Varghese N."/>
            <person name="Submissions S."/>
        </authorList>
    </citation>
    <scope>NUCLEOTIDE SEQUENCE [LARGE SCALE GENOMIC DNA]</scope>
    <source>
        <strain evidence="3">DSM 11578</strain>
    </source>
</reference>
<evidence type="ECO:0000313" key="2">
    <source>
        <dbReference type="EMBL" id="SFK19785.1"/>
    </source>
</evidence>
<organism evidence="2 3">
    <name type="scientific">Methylophaga sulfidovorans</name>
    <dbReference type="NCBI Taxonomy" id="45496"/>
    <lineage>
        <taxon>Bacteria</taxon>
        <taxon>Pseudomonadati</taxon>
        <taxon>Pseudomonadota</taxon>
        <taxon>Gammaproteobacteria</taxon>
        <taxon>Thiotrichales</taxon>
        <taxon>Piscirickettsiaceae</taxon>
        <taxon>Methylophaga</taxon>
    </lineage>
</organism>
<keyword evidence="3" id="KW-1185">Reference proteome</keyword>
<sequence length="169" mass="19001">MKNILFVLFCLLALPAFADSEWAASDLHLDKPLDITVYRDPGCQCCHKWITYLENHGFHVIDKPTHNLDAVKEKLGVPSAMHSCHTAVVDGYVIEGHVPANDILRLLTQKPDVTGIAVPQMPVGTPGMEMGPRKDNFAVVEFNQHQQYKIFTAYQLDQNQHYQASTTEK</sequence>
<dbReference type="Pfam" id="PF04214">
    <property type="entry name" value="DUF411"/>
    <property type="match status" value="1"/>
</dbReference>
<feature type="chain" id="PRO_5011595379" evidence="1">
    <location>
        <begin position="19"/>
        <end position="169"/>
    </location>
</feature>
<evidence type="ECO:0000256" key="1">
    <source>
        <dbReference type="SAM" id="SignalP"/>
    </source>
</evidence>
<proteinExistence type="predicted"/>
<dbReference type="SUPFAM" id="SSF52833">
    <property type="entry name" value="Thioredoxin-like"/>
    <property type="match status" value="1"/>
</dbReference>
<dbReference type="AlphaFoldDB" id="A0A1I3XJV0"/>
<dbReference type="Proteomes" id="UP000198924">
    <property type="component" value="Unassembled WGS sequence"/>
</dbReference>
<accession>A0A1I3XJV0</accession>
<dbReference type="STRING" id="45496.SAMN04488079_106110"/>
<gene>
    <name evidence="2" type="ORF">SAMN04488079_106110</name>
</gene>
<feature type="signal peptide" evidence="1">
    <location>
        <begin position="1"/>
        <end position="18"/>
    </location>
</feature>
<keyword evidence="1" id="KW-0732">Signal</keyword>
<evidence type="ECO:0000313" key="3">
    <source>
        <dbReference type="Proteomes" id="UP000198924"/>
    </source>
</evidence>
<dbReference type="InterPro" id="IPR007332">
    <property type="entry name" value="DUF411"/>
</dbReference>